<dbReference type="EMBL" id="AYZH01000002">
    <property type="protein sequence ID" value="KRN03054.1"/>
    <property type="molecule type" value="Genomic_DNA"/>
</dbReference>
<feature type="domain" description="MucBP" evidence="2">
    <location>
        <begin position="39"/>
        <end position="98"/>
    </location>
</feature>
<dbReference type="Proteomes" id="UP000051589">
    <property type="component" value="Unassembled WGS sequence"/>
</dbReference>
<dbReference type="STRING" id="1423803.FD13_GL000808"/>
<dbReference type="InterPro" id="IPR009459">
    <property type="entry name" value="MucBP_dom"/>
</dbReference>
<protein>
    <recommendedName>
        <fullName evidence="2">MucBP domain-containing protein</fullName>
    </recommendedName>
</protein>
<keyword evidence="4" id="KW-1185">Reference proteome</keyword>
<keyword evidence="1" id="KW-0677">Repeat</keyword>
<gene>
    <name evidence="3" type="ORF">FD13_GL000808</name>
</gene>
<evidence type="ECO:0000256" key="1">
    <source>
        <dbReference type="ARBA" id="ARBA00022737"/>
    </source>
</evidence>
<dbReference type="Pfam" id="PF06458">
    <property type="entry name" value="MucBP"/>
    <property type="match status" value="1"/>
</dbReference>
<accession>A0A0R2DGC9</accession>
<sequence>MIDGYILTDIQGFTQTFLSEYGLMTLIYTKEQGQPLLTYYLDYDNGQLLKLPDFRRGILGAPYASIPPEFPNYRIFQAHGDHKGHFSRHPNQMTYFYRRDDWDTVQRVHQFMELLTDHVVYDAPAGNPYNYQFPATSIWRVFVIITLHNHDEWLNLGGDQWIPMTDVERRDGPVQPELPHHTWTPQPFDRLGVVDYVPHQAVTVFEEPYGESNGEIENGATLEIRGRIIDDQQLVWYQIGPNTYINARYTHLLPTETI</sequence>
<dbReference type="PATRIC" id="fig|1423803.3.peg.805"/>
<dbReference type="AlphaFoldDB" id="A0A0R2DGC9"/>
<dbReference type="Gene3D" id="3.10.20.320">
    <property type="entry name" value="Putative peptidoglycan bound protein (lpxtg motif)"/>
    <property type="match status" value="1"/>
</dbReference>
<evidence type="ECO:0000313" key="4">
    <source>
        <dbReference type="Proteomes" id="UP000051589"/>
    </source>
</evidence>
<reference evidence="3 4" key="1">
    <citation type="journal article" date="2015" name="Genome Announc.">
        <title>Expanding the biotechnology potential of lactobacilli through comparative genomics of 213 strains and associated genera.</title>
        <authorList>
            <person name="Sun Z."/>
            <person name="Harris H.M."/>
            <person name="McCann A."/>
            <person name="Guo C."/>
            <person name="Argimon S."/>
            <person name="Zhang W."/>
            <person name="Yang X."/>
            <person name="Jeffery I.B."/>
            <person name="Cooney J.C."/>
            <person name="Kagawa T.F."/>
            <person name="Liu W."/>
            <person name="Song Y."/>
            <person name="Salvetti E."/>
            <person name="Wrobel A."/>
            <person name="Rasinkangas P."/>
            <person name="Parkhill J."/>
            <person name="Rea M.C."/>
            <person name="O'Sullivan O."/>
            <person name="Ritari J."/>
            <person name="Douillard F.P."/>
            <person name="Paul Ross R."/>
            <person name="Yang R."/>
            <person name="Briner A.E."/>
            <person name="Felis G.E."/>
            <person name="de Vos W.M."/>
            <person name="Barrangou R."/>
            <person name="Klaenhammer T.R."/>
            <person name="Caufield P.W."/>
            <person name="Cui Y."/>
            <person name="Zhang H."/>
            <person name="O'Toole P.W."/>
        </authorList>
    </citation>
    <scope>NUCLEOTIDE SEQUENCE [LARGE SCALE GENOMIC DNA]</scope>
    <source>
        <strain evidence="3 4">DSM 21775</strain>
    </source>
</reference>
<name>A0A0R2DGC9_9LACO</name>
<comment type="caution">
    <text evidence="3">The sequence shown here is derived from an EMBL/GenBank/DDBJ whole genome shotgun (WGS) entry which is preliminary data.</text>
</comment>
<organism evidence="3 4">
    <name type="scientific">Levilactobacillus senmaizukei DSM 21775 = NBRC 103853</name>
    <dbReference type="NCBI Taxonomy" id="1423803"/>
    <lineage>
        <taxon>Bacteria</taxon>
        <taxon>Bacillati</taxon>
        <taxon>Bacillota</taxon>
        <taxon>Bacilli</taxon>
        <taxon>Lactobacillales</taxon>
        <taxon>Lactobacillaceae</taxon>
        <taxon>Levilactobacillus</taxon>
    </lineage>
</organism>
<evidence type="ECO:0000259" key="2">
    <source>
        <dbReference type="Pfam" id="PF06458"/>
    </source>
</evidence>
<evidence type="ECO:0000313" key="3">
    <source>
        <dbReference type="EMBL" id="KRN03054.1"/>
    </source>
</evidence>
<proteinExistence type="predicted"/>